<sequence length="138" mass="15676">MVEATRLYRLINPSDCITFRATLDEAACMAAVFRNSMLFVHDEETDEAPSIENAAAIRDAIFASADRIAGYADAWDSLLVADRHERFLFEKAVEGMSAEQRQQFRAEYHDRRRTSLNDICSRAWQIAIDLRACEPEAA</sequence>
<dbReference type="HOGENOM" id="CLU_145198_0_0_5"/>
<evidence type="ECO:0000313" key="1">
    <source>
        <dbReference type="EMBL" id="CDN52503.1"/>
    </source>
</evidence>
<reference evidence="2" key="1">
    <citation type="journal article" date="2014" name="BMC Genomics">
        <title>Genome sequencing of two Neorhizobium galegae strains reveals a noeT gene responsible for the unusual acetylation of the nodulation factors.</title>
        <authorList>
            <person name="Osterman J."/>
            <person name="Marsh J."/>
            <person name="Laine P.K."/>
            <person name="Zeng Z."/>
            <person name="Alatalo E."/>
            <person name="Sullivan J.T."/>
            <person name="Young J.P."/>
            <person name="Thomas-Oates J."/>
            <person name="Paulin L."/>
            <person name="Lindstrom K."/>
        </authorList>
    </citation>
    <scope>NUCLEOTIDE SEQUENCE [LARGE SCALE GENOMIC DNA]</scope>
    <source>
        <strain evidence="2">HAMBI 1141</strain>
    </source>
</reference>
<gene>
    <name evidence="1" type="ORF">RG1141_CH01380</name>
</gene>
<dbReference type="RefSeq" id="WP_038539486.1">
    <property type="nucleotide sequence ID" value="NZ_HG938355.1"/>
</dbReference>
<dbReference type="PATRIC" id="fig|1028801.3.peg.135"/>
<dbReference type="EMBL" id="HG938355">
    <property type="protein sequence ID" value="CDN52503.1"/>
    <property type="molecule type" value="Genomic_DNA"/>
</dbReference>
<organism evidence="1 2">
    <name type="scientific">Neorhizobium galegae bv. officinalis bv. officinalis str. HAMBI 1141</name>
    <dbReference type="NCBI Taxonomy" id="1028801"/>
    <lineage>
        <taxon>Bacteria</taxon>
        <taxon>Pseudomonadati</taxon>
        <taxon>Pseudomonadota</taxon>
        <taxon>Alphaproteobacteria</taxon>
        <taxon>Hyphomicrobiales</taxon>
        <taxon>Rhizobiaceae</taxon>
        <taxon>Rhizobium/Agrobacterium group</taxon>
        <taxon>Neorhizobium</taxon>
    </lineage>
</organism>
<dbReference type="AlphaFoldDB" id="A0A068T288"/>
<evidence type="ECO:0000313" key="2">
    <source>
        <dbReference type="Proteomes" id="UP000028186"/>
    </source>
</evidence>
<dbReference type="KEGG" id="ngl:RG1141_CH01380"/>
<name>A0A068T288_NEOGA</name>
<dbReference type="Proteomes" id="UP000028186">
    <property type="component" value="Chromosome I"/>
</dbReference>
<proteinExistence type="predicted"/>
<accession>A0A068T288</accession>
<protein>
    <submittedName>
        <fullName evidence="1">Uncharacterized protein</fullName>
    </submittedName>
</protein>